<sequence length="137" mass="15591">MNVEKISVSIPKELYERLEKYMQSNGISDRSKILQAALRDFLDENEKDQTYVIGIVNLVYDYASTDKVTVIQHEYEDKIISVLHIHKGEKCVEAIAVKGMKSELVDLVSKLTAVKGVSKVKLIVSEVQDNFHVQDKH</sequence>
<dbReference type="Pfam" id="PF08753">
    <property type="entry name" value="NikR_C"/>
    <property type="match status" value="1"/>
</dbReference>
<dbReference type="GeneID" id="42798518"/>
<protein>
    <submittedName>
        <fullName evidence="5">DUF2811 domain-containing protein</fullName>
    </submittedName>
</protein>
<dbReference type="CDD" id="cd22231">
    <property type="entry name" value="RHH_NikR_HicB-like"/>
    <property type="match status" value="1"/>
</dbReference>
<dbReference type="PANTHER" id="PTHR34719">
    <property type="entry name" value="NICKEL-RESPONSIVE REGULATOR"/>
    <property type="match status" value="1"/>
</dbReference>
<dbReference type="InterPro" id="IPR027271">
    <property type="entry name" value="Acetolactate_synth/TF_NikR_C"/>
</dbReference>
<evidence type="ECO:0000256" key="2">
    <source>
        <dbReference type="ARBA" id="ARBA00023125"/>
    </source>
</evidence>
<evidence type="ECO:0000256" key="1">
    <source>
        <dbReference type="ARBA" id="ARBA00023015"/>
    </source>
</evidence>
<dbReference type="InterPro" id="IPR010985">
    <property type="entry name" value="Ribbon_hlx_hlx"/>
</dbReference>
<dbReference type="SUPFAM" id="SSF55021">
    <property type="entry name" value="ACT-like"/>
    <property type="match status" value="1"/>
</dbReference>
<keyword evidence="3" id="KW-0804">Transcription</keyword>
<dbReference type="Gene3D" id="3.30.70.1150">
    <property type="entry name" value="ACT-like. Chain A, domain 2"/>
    <property type="match status" value="1"/>
</dbReference>
<name>A0A650CNU7_9CREN</name>
<dbReference type="InterPro" id="IPR013321">
    <property type="entry name" value="Arc_rbn_hlx_hlx"/>
</dbReference>
<accession>A0A650CNU7</accession>
<dbReference type="Proteomes" id="UP000423396">
    <property type="component" value="Chromosome"/>
</dbReference>
<dbReference type="SUPFAM" id="SSF47598">
    <property type="entry name" value="Ribbon-helix-helix"/>
    <property type="match status" value="1"/>
</dbReference>
<evidence type="ECO:0000256" key="3">
    <source>
        <dbReference type="ARBA" id="ARBA00023163"/>
    </source>
</evidence>
<dbReference type="Gene3D" id="1.10.1220.10">
    <property type="entry name" value="Met repressor-like"/>
    <property type="match status" value="1"/>
</dbReference>
<reference evidence="5 6" key="1">
    <citation type="submission" date="2019-10" db="EMBL/GenBank/DDBJ databases">
        <title>Genome Sequences from Six Type Strain Members of the Archaeal Family Sulfolobaceae: Acidianus ambivalens, Acidianus infernus, Metallosphaera prunae, Stygiolobus azoricus, Sulfolobus metallicus, and Sulfurisphaera ohwakuensis.</title>
        <authorList>
            <person name="Counts J.A."/>
            <person name="Kelly R.M."/>
        </authorList>
    </citation>
    <scope>NUCLEOTIDE SEQUENCE [LARGE SCALE GENOMIC DNA]</scope>
    <source>
        <strain evidence="5 6">FC6</strain>
    </source>
</reference>
<evidence type="ECO:0000259" key="4">
    <source>
        <dbReference type="Pfam" id="PF08753"/>
    </source>
</evidence>
<proteinExistence type="predicted"/>
<dbReference type="PANTHER" id="PTHR34719:SF2">
    <property type="entry name" value="NICKEL-RESPONSIVE REGULATOR"/>
    <property type="match status" value="1"/>
</dbReference>
<dbReference type="InterPro" id="IPR014864">
    <property type="entry name" value="TF_NikR_Ni-bd_C"/>
</dbReference>
<keyword evidence="2" id="KW-0238">DNA-binding</keyword>
<keyword evidence="1" id="KW-0805">Transcription regulation</keyword>
<dbReference type="RefSeq" id="WP_156006345.1">
    <property type="nucleotide sequence ID" value="NZ_CP045483.1"/>
</dbReference>
<dbReference type="InterPro" id="IPR021231">
    <property type="entry name" value="DUF2811"/>
</dbReference>
<dbReference type="GO" id="GO:0006355">
    <property type="term" value="P:regulation of DNA-templated transcription"/>
    <property type="evidence" value="ECO:0007669"/>
    <property type="project" value="InterPro"/>
</dbReference>
<feature type="domain" description="Transcription factor NikR nickel binding C-terminal" evidence="4">
    <location>
        <begin position="53"/>
        <end position="124"/>
    </location>
</feature>
<dbReference type="GO" id="GO:0003677">
    <property type="term" value="F:DNA binding"/>
    <property type="evidence" value="ECO:0007669"/>
    <property type="project" value="UniProtKB-KW"/>
</dbReference>
<dbReference type="KEGG" id="sazo:D1868_05570"/>
<dbReference type="Pfam" id="PF10929">
    <property type="entry name" value="DUF2811"/>
    <property type="match status" value="1"/>
</dbReference>
<dbReference type="InterPro" id="IPR050192">
    <property type="entry name" value="CopG/NikR_regulator"/>
</dbReference>
<evidence type="ECO:0000313" key="5">
    <source>
        <dbReference type="EMBL" id="QGR19506.1"/>
    </source>
</evidence>
<organism evidence="5 6">
    <name type="scientific">Stygiolobus azoricus</name>
    <dbReference type="NCBI Taxonomy" id="41675"/>
    <lineage>
        <taxon>Archaea</taxon>
        <taxon>Thermoproteota</taxon>
        <taxon>Thermoprotei</taxon>
        <taxon>Sulfolobales</taxon>
        <taxon>Sulfolobaceae</taxon>
        <taxon>Stygiolobus</taxon>
    </lineage>
</organism>
<evidence type="ECO:0000313" key="6">
    <source>
        <dbReference type="Proteomes" id="UP000423396"/>
    </source>
</evidence>
<dbReference type="AlphaFoldDB" id="A0A650CNU7"/>
<dbReference type="OrthoDB" id="25654at2157"/>
<dbReference type="InterPro" id="IPR045865">
    <property type="entry name" value="ACT-like_dom_sf"/>
</dbReference>
<gene>
    <name evidence="5" type="ORF">D1868_05570</name>
</gene>
<dbReference type="EMBL" id="CP045483">
    <property type="protein sequence ID" value="QGR19506.1"/>
    <property type="molecule type" value="Genomic_DNA"/>
</dbReference>
<keyword evidence="6" id="KW-1185">Reference proteome</keyword>